<feature type="non-terminal residue" evidence="1">
    <location>
        <position position="170"/>
    </location>
</feature>
<reference evidence="1" key="1">
    <citation type="journal article" date="2014" name="Front. Microbiol.">
        <title>High frequency of phylogenetically diverse reductive dehalogenase-homologous genes in deep subseafloor sedimentary metagenomes.</title>
        <authorList>
            <person name="Kawai M."/>
            <person name="Futagami T."/>
            <person name="Toyoda A."/>
            <person name="Takaki Y."/>
            <person name="Nishi S."/>
            <person name="Hori S."/>
            <person name="Arai W."/>
            <person name="Tsubouchi T."/>
            <person name="Morono Y."/>
            <person name="Uchiyama I."/>
            <person name="Ito T."/>
            <person name="Fujiyama A."/>
            <person name="Inagaki F."/>
            <person name="Takami H."/>
        </authorList>
    </citation>
    <scope>NUCLEOTIDE SEQUENCE</scope>
    <source>
        <strain evidence="1">Expedition CK06-06</strain>
    </source>
</reference>
<accession>X1GM83</accession>
<protein>
    <submittedName>
        <fullName evidence="1">Uncharacterized protein</fullName>
    </submittedName>
</protein>
<dbReference type="EMBL" id="BARU01011227">
    <property type="protein sequence ID" value="GAH42749.1"/>
    <property type="molecule type" value="Genomic_DNA"/>
</dbReference>
<proteinExistence type="predicted"/>
<evidence type="ECO:0000313" key="1">
    <source>
        <dbReference type="EMBL" id="GAH42749.1"/>
    </source>
</evidence>
<comment type="caution">
    <text evidence="1">The sequence shown here is derived from an EMBL/GenBank/DDBJ whole genome shotgun (WGS) entry which is preliminary data.</text>
</comment>
<name>X1GM83_9ZZZZ</name>
<organism evidence="1">
    <name type="scientific">marine sediment metagenome</name>
    <dbReference type="NCBI Taxonomy" id="412755"/>
    <lineage>
        <taxon>unclassified sequences</taxon>
        <taxon>metagenomes</taxon>
        <taxon>ecological metagenomes</taxon>
    </lineage>
</organism>
<dbReference type="AlphaFoldDB" id="X1GM83"/>
<sequence>MQDIVDPLTIEDFEKDSILVISKVEIDSDGAGNFQELPEVKTYNISTNEENRVAKFCSYSFNITCLNTDDRYDPLNSGSSYFNWLKQGRKIKLWAGIEKNATPYLYQLILGRIDNFKLGKRAGQDICTITGRCLMRMVLDFKLYSPNTYWGASATYNTVANQIRYDMPAD</sequence>
<gene>
    <name evidence="1" type="ORF">S03H2_21150</name>
</gene>